<accession>A0A1H3PH17</accession>
<feature type="non-terminal residue" evidence="1">
    <location>
        <position position="50"/>
    </location>
</feature>
<dbReference type="AlphaFoldDB" id="A0A1H3PH17"/>
<dbReference type="STRING" id="651662.SAMN04488069_1321"/>
<reference evidence="2" key="1">
    <citation type="submission" date="2016-10" db="EMBL/GenBank/DDBJ databases">
        <authorList>
            <person name="Varghese N."/>
            <person name="Submissions S."/>
        </authorList>
    </citation>
    <scope>NUCLEOTIDE SEQUENCE [LARGE SCALE GENOMIC DNA]</scope>
    <source>
        <strain evidence="2">CGMCC 1.8975</strain>
    </source>
</reference>
<proteinExistence type="predicted"/>
<dbReference type="Proteomes" id="UP000199249">
    <property type="component" value="Unassembled WGS sequence"/>
</dbReference>
<keyword evidence="2" id="KW-1185">Reference proteome</keyword>
<evidence type="ECO:0000313" key="1">
    <source>
        <dbReference type="EMBL" id="SDZ00351.1"/>
    </source>
</evidence>
<organism evidence="1 2">
    <name type="scientific">Hymenobacter psychrophilus</name>
    <dbReference type="NCBI Taxonomy" id="651662"/>
    <lineage>
        <taxon>Bacteria</taxon>
        <taxon>Pseudomonadati</taxon>
        <taxon>Bacteroidota</taxon>
        <taxon>Cytophagia</taxon>
        <taxon>Cytophagales</taxon>
        <taxon>Hymenobacteraceae</taxon>
        <taxon>Hymenobacter</taxon>
    </lineage>
</organism>
<protein>
    <submittedName>
        <fullName evidence="1">Uncharacterized protein</fullName>
    </submittedName>
</protein>
<sequence>MKLHASISDKIEKGTIIATVQQPELLQKIEDAKAIIAEQKLEMNKLVSYG</sequence>
<dbReference type="EMBL" id="FNOV01000032">
    <property type="protein sequence ID" value="SDZ00351.1"/>
    <property type="molecule type" value="Genomic_DNA"/>
</dbReference>
<gene>
    <name evidence="1" type="ORF">SAMN04488069_1321</name>
</gene>
<name>A0A1H3PH17_9BACT</name>
<evidence type="ECO:0000313" key="2">
    <source>
        <dbReference type="Proteomes" id="UP000199249"/>
    </source>
</evidence>